<reference evidence="2 3" key="1">
    <citation type="submission" date="2015-11" db="EMBL/GenBank/DDBJ databases">
        <title>The genome of Debaryomyces fabryi.</title>
        <authorList>
            <person name="Tafer H."/>
            <person name="Lopandic K."/>
        </authorList>
    </citation>
    <scope>NUCLEOTIDE SEQUENCE [LARGE SCALE GENOMIC DNA]</scope>
    <source>
        <strain evidence="2 3">CBS 789</strain>
    </source>
</reference>
<feature type="region of interest" description="Disordered" evidence="1">
    <location>
        <begin position="39"/>
        <end position="58"/>
    </location>
</feature>
<feature type="compositionally biased region" description="Polar residues" evidence="1">
    <location>
        <begin position="49"/>
        <end position="58"/>
    </location>
</feature>
<evidence type="ECO:0000313" key="2">
    <source>
        <dbReference type="EMBL" id="KSA00043.1"/>
    </source>
</evidence>
<protein>
    <submittedName>
        <fullName evidence="2">Uncharacterized protein</fullName>
    </submittedName>
</protein>
<sequence length="284" mass="33778">MQKKHSRSYDDDNENSYDLEKNGKRIKLDNLLLELSLDENTTNHEPKKTTTQSFIENKSSKLSHQSDFVVNPSLNLKSYSVYKKSSSPPATINSPNINSYVMERLVQHFHTVYNSKSALIQYYKPHFVLSYHFENWVIRLFNRFIRKYNKRTNGVQIKKFTFYSKIMNLINLKDINFTFNDLLHILEQENKLEALRLNKKRKNKKVKDSTTDEADDKIFESIKYNYWDTLREVNKDFEMIDELSLDTSDTDNPKLYEIVDPMHSYENLEDSDIDMETYAPFDQN</sequence>
<organism evidence="2 3">
    <name type="scientific">Debaryomyces fabryi</name>
    <dbReference type="NCBI Taxonomy" id="58627"/>
    <lineage>
        <taxon>Eukaryota</taxon>
        <taxon>Fungi</taxon>
        <taxon>Dikarya</taxon>
        <taxon>Ascomycota</taxon>
        <taxon>Saccharomycotina</taxon>
        <taxon>Pichiomycetes</taxon>
        <taxon>Debaryomycetaceae</taxon>
        <taxon>Debaryomyces</taxon>
    </lineage>
</organism>
<dbReference type="Proteomes" id="UP000054251">
    <property type="component" value="Unassembled WGS sequence"/>
</dbReference>
<evidence type="ECO:0000313" key="3">
    <source>
        <dbReference type="Proteomes" id="UP000054251"/>
    </source>
</evidence>
<dbReference type="EMBL" id="LMYN01000106">
    <property type="protein sequence ID" value="KSA00043.1"/>
    <property type="molecule type" value="Genomic_DNA"/>
</dbReference>
<dbReference type="RefSeq" id="XP_015466145.1">
    <property type="nucleotide sequence ID" value="XM_015613026.1"/>
</dbReference>
<dbReference type="GeneID" id="26841206"/>
<dbReference type="AlphaFoldDB" id="A0A0V1PUX7"/>
<keyword evidence="3" id="KW-1185">Reference proteome</keyword>
<evidence type="ECO:0000256" key="1">
    <source>
        <dbReference type="SAM" id="MobiDB-lite"/>
    </source>
</evidence>
<dbReference type="OrthoDB" id="4084459at2759"/>
<name>A0A0V1PUX7_9ASCO</name>
<gene>
    <name evidence="2" type="ORF">AC631_04197</name>
</gene>
<comment type="caution">
    <text evidence="2">The sequence shown here is derived from an EMBL/GenBank/DDBJ whole genome shotgun (WGS) entry which is preliminary data.</text>
</comment>
<accession>A0A0V1PUX7</accession>
<proteinExistence type="predicted"/>
<feature type="region of interest" description="Disordered" evidence="1">
    <location>
        <begin position="1"/>
        <end position="21"/>
    </location>
</feature>